<accession>A0ACB9NPQ7</accession>
<evidence type="ECO:0000313" key="2">
    <source>
        <dbReference type="Proteomes" id="UP001057402"/>
    </source>
</evidence>
<protein>
    <submittedName>
        <fullName evidence="1">Uncharacterized protein</fullName>
    </submittedName>
</protein>
<keyword evidence="2" id="KW-1185">Reference proteome</keyword>
<gene>
    <name evidence="1" type="ORF">MLD38_023433</name>
</gene>
<evidence type="ECO:0000313" key="1">
    <source>
        <dbReference type="EMBL" id="KAI4338363.1"/>
    </source>
</evidence>
<organism evidence="1 2">
    <name type="scientific">Melastoma candidum</name>
    <dbReference type="NCBI Taxonomy" id="119954"/>
    <lineage>
        <taxon>Eukaryota</taxon>
        <taxon>Viridiplantae</taxon>
        <taxon>Streptophyta</taxon>
        <taxon>Embryophyta</taxon>
        <taxon>Tracheophyta</taxon>
        <taxon>Spermatophyta</taxon>
        <taxon>Magnoliopsida</taxon>
        <taxon>eudicotyledons</taxon>
        <taxon>Gunneridae</taxon>
        <taxon>Pentapetalae</taxon>
        <taxon>rosids</taxon>
        <taxon>malvids</taxon>
        <taxon>Myrtales</taxon>
        <taxon>Melastomataceae</taxon>
        <taxon>Melastomatoideae</taxon>
        <taxon>Melastomateae</taxon>
        <taxon>Melastoma</taxon>
    </lineage>
</organism>
<proteinExistence type="predicted"/>
<sequence length="275" mass="30665">MVPWSSVFLLFWPFIKREAHPAQNQRERICKITRNGSHRSPSLAVKPSIPSPSPPPVPTTPSPSSASFPIPPSPNKSACLPPSISRITSVSAGTPPPLTLTPLPSPSPRRTRSSPSSSPPLLQSQHSESLSLIGKHDFPKLWPSLLPSYKTDDLLRDVNACPDAFARPLLDIFLQTARLIEEVSKGSNLGLDLRSLFESQRLCCRIFYSLNFQLSEFFEDHMDEWMGEFEKYLTSRYPTVEDGGNPPMGAAVIDELRATVCENISLYMEKNEEEY</sequence>
<dbReference type="EMBL" id="CM042886">
    <property type="protein sequence ID" value="KAI4338363.1"/>
    <property type="molecule type" value="Genomic_DNA"/>
</dbReference>
<reference evidence="2" key="1">
    <citation type="journal article" date="2023" name="Front. Plant Sci.">
        <title>Chromosomal-level genome assembly of Melastoma candidum provides insights into trichome evolution.</title>
        <authorList>
            <person name="Zhong Y."/>
            <person name="Wu W."/>
            <person name="Sun C."/>
            <person name="Zou P."/>
            <person name="Liu Y."/>
            <person name="Dai S."/>
            <person name="Zhou R."/>
        </authorList>
    </citation>
    <scope>NUCLEOTIDE SEQUENCE [LARGE SCALE GENOMIC DNA]</scope>
</reference>
<dbReference type="Proteomes" id="UP001057402">
    <property type="component" value="Chromosome 7"/>
</dbReference>
<comment type="caution">
    <text evidence="1">The sequence shown here is derived from an EMBL/GenBank/DDBJ whole genome shotgun (WGS) entry which is preliminary data.</text>
</comment>
<name>A0ACB9NPQ7_9MYRT</name>